<evidence type="ECO:0000256" key="5">
    <source>
        <dbReference type="SAM" id="SignalP"/>
    </source>
</evidence>
<dbReference type="InterPro" id="IPR000914">
    <property type="entry name" value="SBP_5_dom"/>
</dbReference>
<dbReference type="PANTHER" id="PTHR30290:SF10">
    <property type="entry name" value="PERIPLASMIC OLIGOPEPTIDE-BINDING PROTEIN-RELATED"/>
    <property type="match status" value="1"/>
</dbReference>
<feature type="chain" id="PRO_5046395062" evidence="5">
    <location>
        <begin position="30"/>
        <end position="493"/>
    </location>
</feature>
<dbReference type="Pfam" id="PF00496">
    <property type="entry name" value="SBP_bac_5"/>
    <property type="match status" value="2"/>
</dbReference>
<keyword evidence="8" id="KW-1185">Reference proteome</keyword>
<dbReference type="EMBL" id="JBBHJZ010000002">
    <property type="protein sequence ID" value="MEJ5977192.1"/>
    <property type="molecule type" value="Genomic_DNA"/>
</dbReference>
<dbReference type="Proteomes" id="UP001361239">
    <property type="component" value="Unassembled WGS sequence"/>
</dbReference>
<dbReference type="Gene3D" id="3.90.76.10">
    <property type="entry name" value="Dipeptide-binding Protein, Domain 1"/>
    <property type="match status" value="1"/>
</dbReference>
<feature type="signal peptide" evidence="5">
    <location>
        <begin position="1"/>
        <end position="29"/>
    </location>
</feature>
<comment type="similarity">
    <text evidence="2">Belongs to the bacterial solute-binding protein 5 family.</text>
</comment>
<comment type="subcellular location">
    <subcellularLocation>
        <location evidence="1">Periplasm</location>
    </subcellularLocation>
</comment>
<proteinExistence type="inferred from homology"/>
<gene>
    <name evidence="7" type="ORF">WG901_11135</name>
</gene>
<dbReference type="Gene3D" id="3.10.105.10">
    <property type="entry name" value="Dipeptide-binding Protein, Domain 3"/>
    <property type="match status" value="1"/>
</dbReference>
<feature type="domain" description="Solute-binding protein family 5" evidence="6">
    <location>
        <begin position="216"/>
        <end position="379"/>
    </location>
</feature>
<accession>A0ABU8RVU1</accession>
<evidence type="ECO:0000313" key="7">
    <source>
        <dbReference type="EMBL" id="MEJ5977192.1"/>
    </source>
</evidence>
<sequence>MRKAFQIATRNLWLSALLLLAACGSGQDAALSVVAIGSPATPFERGVRLPPAARLIRGATSEGIVAFDEQGQVVPALADRWIVTDDGLSYIFRLRDGTWADGSPLTAQTLRTALRETMASLRGTPLALDLAEIGEIRVMTGRVIEIRLAAPMPNLLQLLAQPELGIAPNGRGTGPMRLARQGDVAMLTPIAPEARGLPAVEGWAGHVRPLRLRALPAEQAVDLFNSGEADVLLGGRIEDFPLARSVGLIRGTIQLDPVMGLFGLAVADGQGFLAAPENREAVALAIDREALIAPFGLGGWTPTTRIVGTGVADDPGSIGERWAGLNIDERRAQAAARVAGWRRGHGNAPLSLRLALPGGLGGKFLFERLQADLEAIGVQALRVGADDDADLRLFEAVARYPRVGWYMNQLSCAGQRGLCSESADRTLEQAQRAIDPAVRAELLADAEAELTKANVFIPFGPPIRWSLVRGDVHGFATNRWNVHPLMPMAQRPK</sequence>
<dbReference type="RefSeq" id="WP_339587139.1">
    <property type="nucleotide sequence ID" value="NZ_JBBHJZ010000002.1"/>
</dbReference>
<dbReference type="Gene3D" id="3.40.190.10">
    <property type="entry name" value="Periplasmic binding protein-like II"/>
    <property type="match status" value="1"/>
</dbReference>
<evidence type="ECO:0000256" key="1">
    <source>
        <dbReference type="ARBA" id="ARBA00004418"/>
    </source>
</evidence>
<dbReference type="InterPro" id="IPR039424">
    <property type="entry name" value="SBP_5"/>
</dbReference>
<evidence type="ECO:0000256" key="2">
    <source>
        <dbReference type="ARBA" id="ARBA00005695"/>
    </source>
</evidence>
<keyword evidence="4 5" id="KW-0732">Signal</keyword>
<keyword evidence="3" id="KW-0813">Transport</keyword>
<evidence type="ECO:0000313" key="8">
    <source>
        <dbReference type="Proteomes" id="UP001361239"/>
    </source>
</evidence>
<reference evidence="7 8" key="1">
    <citation type="submission" date="2024-03" db="EMBL/GenBank/DDBJ databases">
        <authorList>
            <person name="Jo J.-H."/>
        </authorList>
    </citation>
    <scope>NUCLEOTIDE SEQUENCE [LARGE SCALE GENOMIC DNA]</scope>
    <source>
        <strain evidence="7 8">PS1R-30</strain>
    </source>
</reference>
<dbReference type="SUPFAM" id="SSF53850">
    <property type="entry name" value="Periplasmic binding protein-like II"/>
    <property type="match status" value="1"/>
</dbReference>
<protein>
    <submittedName>
        <fullName evidence="7">ABC transporter substrate-binding protein</fullName>
    </submittedName>
</protein>
<evidence type="ECO:0000259" key="6">
    <source>
        <dbReference type="Pfam" id="PF00496"/>
    </source>
</evidence>
<name>A0ABU8RVU1_9SPHN</name>
<organism evidence="7 8">
    <name type="scientific">Novosphingobium anseongense</name>
    <dbReference type="NCBI Taxonomy" id="3133436"/>
    <lineage>
        <taxon>Bacteria</taxon>
        <taxon>Pseudomonadati</taxon>
        <taxon>Pseudomonadota</taxon>
        <taxon>Alphaproteobacteria</taxon>
        <taxon>Sphingomonadales</taxon>
        <taxon>Sphingomonadaceae</taxon>
        <taxon>Novosphingobium</taxon>
    </lineage>
</organism>
<feature type="domain" description="Solute-binding protein family 5" evidence="6">
    <location>
        <begin position="72"/>
        <end position="167"/>
    </location>
</feature>
<evidence type="ECO:0000256" key="3">
    <source>
        <dbReference type="ARBA" id="ARBA00022448"/>
    </source>
</evidence>
<dbReference type="PANTHER" id="PTHR30290">
    <property type="entry name" value="PERIPLASMIC BINDING COMPONENT OF ABC TRANSPORTER"/>
    <property type="match status" value="1"/>
</dbReference>
<comment type="caution">
    <text evidence="7">The sequence shown here is derived from an EMBL/GenBank/DDBJ whole genome shotgun (WGS) entry which is preliminary data.</text>
</comment>
<evidence type="ECO:0000256" key="4">
    <source>
        <dbReference type="ARBA" id="ARBA00022729"/>
    </source>
</evidence>
<dbReference type="PROSITE" id="PS51257">
    <property type="entry name" value="PROKAR_LIPOPROTEIN"/>
    <property type="match status" value="1"/>
</dbReference>